<feature type="domain" description="ENTH" evidence="3">
    <location>
        <begin position="7"/>
        <end position="145"/>
    </location>
</feature>
<feature type="compositionally biased region" description="Polar residues" evidence="1">
    <location>
        <begin position="245"/>
        <end position="257"/>
    </location>
</feature>
<evidence type="ECO:0000259" key="3">
    <source>
        <dbReference type="PROSITE" id="PS50942"/>
    </source>
</evidence>
<dbReference type="GO" id="GO:0005886">
    <property type="term" value="C:plasma membrane"/>
    <property type="evidence" value="ECO:0007669"/>
    <property type="project" value="TreeGrafter"/>
</dbReference>
<dbReference type="GO" id="GO:0006897">
    <property type="term" value="P:endocytosis"/>
    <property type="evidence" value="ECO:0007669"/>
    <property type="project" value="TreeGrafter"/>
</dbReference>
<dbReference type="InterPro" id="IPR013809">
    <property type="entry name" value="ENTH"/>
</dbReference>
<dbReference type="GO" id="GO:0043130">
    <property type="term" value="F:ubiquitin binding"/>
    <property type="evidence" value="ECO:0007669"/>
    <property type="project" value="InterPro"/>
</dbReference>
<feature type="domain" description="VHS" evidence="2">
    <location>
        <begin position="22"/>
        <end position="127"/>
    </location>
</feature>
<protein>
    <recommendedName>
        <fullName evidence="6">ENTH domain-containing protein</fullName>
    </recommendedName>
</protein>
<dbReference type="AlphaFoldDB" id="A0A7G3ZA19"/>
<dbReference type="KEGG" id="tgb:HG536_0A01720"/>
<proteinExistence type="predicted"/>
<dbReference type="InterPro" id="IPR008942">
    <property type="entry name" value="ENTH_VHS"/>
</dbReference>
<accession>A0A7G3ZA19</accession>
<dbReference type="EMBL" id="CP059246">
    <property type="protein sequence ID" value="QLL30355.1"/>
    <property type="molecule type" value="Genomic_DNA"/>
</dbReference>
<dbReference type="GO" id="GO:0030276">
    <property type="term" value="F:clathrin binding"/>
    <property type="evidence" value="ECO:0007669"/>
    <property type="project" value="TreeGrafter"/>
</dbReference>
<dbReference type="InterPro" id="IPR002014">
    <property type="entry name" value="VHS_dom"/>
</dbReference>
<dbReference type="GO" id="GO:0007015">
    <property type="term" value="P:actin filament organization"/>
    <property type="evidence" value="ECO:0007669"/>
    <property type="project" value="TreeGrafter"/>
</dbReference>
<dbReference type="SMART" id="SM00273">
    <property type="entry name" value="ENTH"/>
    <property type="match status" value="1"/>
</dbReference>
<dbReference type="RefSeq" id="XP_037137030.1">
    <property type="nucleotide sequence ID" value="XM_037281135.1"/>
</dbReference>
<dbReference type="PANTHER" id="PTHR12276">
    <property type="entry name" value="EPSIN/ENT-RELATED"/>
    <property type="match status" value="1"/>
</dbReference>
<evidence type="ECO:0000313" key="5">
    <source>
        <dbReference type="Proteomes" id="UP000515788"/>
    </source>
</evidence>
<feature type="region of interest" description="Disordered" evidence="1">
    <location>
        <begin position="226"/>
        <end position="257"/>
    </location>
</feature>
<keyword evidence="5" id="KW-1185">Reference proteome</keyword>
<dbReference type="GO" id="GO:0030125">
    <property type="term" value="C:clathrin vesicle coat"/>
    <property type="evidence" value="ECO:0007669"/>
    <property type="project" value="TreeGrafter"/>
</dbReference>
<dbReference type="PANTHER" id="PTHR12276:SF119">
    <property type="entry name" value="EPSIN-4"/>
    <property type="match status" value="1"/>
</dbReference>
<feature type="compositionally biased region" description="Polar residues" evidence="1">
    <location>
        <begin position="171"/>
        <end position="190"/>
    </location>
</feature>
<evidence type="ECO:0000313" key="4">
    <source>
        <dbReference type="EMBL" id="QLL30355.1"/>
    </source>
</evidence>
<dbReference type="GO" id="GO:0007034">
    <property type="term" value="P:vacuolar transport"/>
    <property type="evidence" value="ECO:0007669"/>
    <property type="project" value="UniProtKB-ARBA"/>
</dbReference>
<dbReference type="PROSITE" id="PS50942">
    <property type="entry name" value="ENTH"/>
    <property type="match status" value="1"/>
</dbReference>
<dbReference type="Gene3D" id="1.25.40.90">
    <property type="match status" value="1"/>
</dbReference>
<evidence type="ECO:0000256" key="1">
    <source>
        <dbReference type="SAM" id="MobiDB-lite"/>
    </source>
</evidence>
<dbReference type="Pfam" id="PF01417">
    <property type="entry name" value="ENTH"/>
    <property type="match status" value="1"/>
</dbReference>
<dbReference type="Proteomes" id="UP000515788">
    <property type="component" value="Chromosome 1"/>
</dbReference>
<organism evidence="4 5">
    <name type="scientific">Torulaspora globosa</name>
    <dbReference type="NCBI Taxonomy" id="48254"/>
    <lineage>
        <taxon>Eukaryota</taxon>
        <taxon>Fungi</taxon>
        <taxon>Dikarya</taxon>
        <taxon>Ascomycota</taxon>
        <taxon>Saccharomycotina</taxon>
        <taxon>Saccharomycetes</taxon>
        <taxon>Saccharomycetales</taxon>
        <taxon>Saccharomycetaceae</taxon>
        <taxon>Torulaspora</taxon>
    </lineage>
</organism>
<name>A0A7G3ZA19_9SACH</name>
<dbReference type="GO" id="GO:0035091">
    <property type="term" value="F:phosphatidylinositol binding"/>
    <property type="evidence" value="ECO:0007669"/>
    <property type="project" value="InterPro"/>
</dbReference>
<evidence type="ECO:0000259" key="2">
    <source>
        <dbReference type="PROSITE" id="PS50179"/>
    </source>
</evidence>
<reference evidence="4 5" key="1">
    <citation type="submission" date="2020-06" db="EMBL/GenBank/DDBJ databases">
        <title>The yeast mating-type switching endonuclease HO is a domesticated member of an unorthodox homing genetic element family.</title>
        <authorList>
            <person name="Coughlan A.Y."/>
            <person name="Lombardi L."/>
            <person name="Braun-Galleani S."/>
            <person name="Martos A.R."/>
            <person name="Galeote V."/>
            <person name="Bigey F."/>
            <person name="Dequin S."/>
            <person name="Byrne K.P."/>
            <person name="Wolfe K.H."/>
        </authorList>
    </citation>
    <scope>NUCLEOTIDE SEQUENCE [LARGE SCALE GENOMIC DNA]</scope>
    <source>
        <strain evidence="4 5">CBS764</strain>
    </source>
</reference>
<dbReference type="PROSITE" id="PS50179">
    <property type="entry name" value="VHS"/>
    <property type="match status" value="1"/>
</dbReference>
<dbReference type="GeneID" id="59323452"/>
<sequence>MPLLDSVKSFVQSTTELKVRQATDESENSGATGTLMNEISVLTYSPKTLKEIVQVIRKRLTGNGRKTSHKNCIHLVKTLTLISYLMNNGSNEFIAWVRSSIFIIECLRNFQTEDRADEKICKQIRLISNDLCMLIRDDTLLEQRRKEVGVFRSSISSPGRKSTDNSHLKKWSSNASANSEGAKSNLSMSPITPTTINEYQYSSNTTKYYQRGMTSLDLKRRLVNKNSSEHNPLGPLREEDDAHTPSVSITASNNPFR</sequence>
<feature type="region of interest" description="Disordered" evidence="1">
    <location>
        <begin position="151"/>
        <end position="190"/>
    </location>
</feature>
<dbReference type="CDD" id="cd16994">
    <property type="entry name" value="ENTH_Ent4"/>
    <property type="match status" value="1"/>
</dbReference>
<gene>
    <name evidence="4" type="ORF">HG536_0A01720</name>
</gene>
<dbReference type="OrthoDB" id="4033880at2759"/>
<dbReference type="GO" id="GO:0005768">
    <property type="term" value="C:endosome"/>
    <property type="evidence" value="ECO:0007669"/>
    <property type="project" value="TreeGrafter"/>
</dbReference>
<evidence type="ECO:0008006" key="6">
    <source>
        <dbReference type="Google" id="ProtNLM"/>
    </source>
</evidence>
<dbReference type="SUPFAM" id="SSF48464">
    <property type="entry name" value="ENTH/VHS domain"/>
    <property type="match status" value="1"/>
</dbReference>